<reference evidence="2" key="2">
    <citation type="submission" date="2019-06" db="EMBL/GenBank/DDBJ databases">
        <title>Genomics analysis of Aphanomyces spp. identifies a new class of oomycete effector associated with host adaptation.</title>
        <authorList>
            <person name="Gaulin E."/>
        </authorList>
    </citation>
    <scope>NUCLEOTIDE SEQUENCE</scope>
    <source>
        <strain evidence="2">CBS 578.67</strain>
    </source>
</reference>
<dbReference type="Gene3D" id="3.10.450.10">
    <property type="match status" value="1"/>
</dbReference>
<feature type="signal peptide" evidence="1">
    <location>
        <begin position="1"/>
        <end position="23"/>
    </location>
</feature>
<keyword evidence="1" id="KW-0732">Signal</keyword>
<dbReference type="AlphaFoldDB" id="A0A485LKX4"/>
<dbReference type="Proteomes" id="UP000332933">
    <property type="component" value="Unassembled WGS sequence"/>
</dbReference>
<dbReference type="SUPFAM" id="SSF54403">
    <property type="entry name" value="Cystatin/monellin"/>
    <property type="match status" value="1"/>
</dbReference>
<name>A0A485LKX4_9STRA</name>
<dbReference type="EMBL" id="VJMH01007022">
    <property type="protein sequence ID" value="KAF0685962.1"/>
    <property type="molecule type" value="Genomic_DNA"/>
</dbReference>
<keyword evidence="4" id="KW-1185">Reference proteome</keyword>
<evidence type="ECO:0000313" key="4">
    <source>
        <dbReference type="Proteomes" id="UP000332933"/>
    </source>
</evidence>
<dbReference type="InterPro" id="IPR046350">
    <property type="entry name" value="Cystatin_sf"/>
</dbReference>
<gene>
    <name evidence="3" type="primary">Aste57867_22214</name>
    <name evidence="2" type="ORF">As57867_022145</name>
    <name evidence="3" type="ORF">ASTE57867_22214</name>
</gene>
<evidence type="ECO:0000313" key="2">
    <source>
        <dbReference type="EMBL" id="KAF0685962.1"/>
    </source>
</evidence>
<dbReference type="OrthoDB" id="74604at2759"/>
<proteinExistence type="predicted"/>
<evidence type="ECO:0000256" key="1">
    <source>
        <dbReference type="SAM" id="SignalP"/>
    </source>
</evidence>
<dbReference type="PROSITE" id="PS00287">
    <property type="entry name" value="CYSTATIN"/>
    <property type="match status" value="1"/>
</dbReference>
<dbReference type="EMBL" id="CAADRA010007048">
    <property type="protein sequence ID" value="VFT98881.1"/>
    <property type="molecule type" value="Genomic_DNA"/>
</dbReference>
<accession>A0A485LKX4</accession>
<sequence length="142" mass="15941">MLYQPCLFVVALAATIFSCVSLAFPLAGGWTQGCLTDEAITSYYTAAAVRSNYVRPNVMICVVTFVGLDQQVVSGMNYRFHVEGCYVNSVKDTRRHCTCKPNGLKRFVVQVYEQAWTNTHRVTSIEEWNGSETQYANMCEKA</sequence>
<protein>
    <submittedName>
        <fullName evidence="3">Aste57867_22214 protein</fullName>
    </submittedName>
</protein>
<organism evidence="3 4">
    <name type="scientific">Aphanomyces stellatus</name>
    <dbReference type="NCBI Taxonomy" id="120398"/>
    <lineage>
        <taxon>Eukaryota</taxon>
        <taxon>Sar</taxon>
        <taxon>Stramenopiles</taxon>
        <taxon>Oomycota</taxon>
        <taxon>Saprolegniomycetes</taxon>
        <taxon>Saprolegniales</taxon>
        <taxon>Verrucalvaceae</taxon>
        <taxon>Aphanomyces</taxon>
    </lineage>
</organism>
<evidence type="ECO:0000313" key="3">
    <source>
        <dbReference type="EMBL" id="VFT98881.1"/>
    </source>
</evidence>
<feature type="chain" id="PRO_5036116539" evidence="1">
    <location>
        <begin position="24"/>
        <end position="142"/>
    </location>
</feature>
<dbReference type="InterPro" id="IPR018073">
    <property type="entry name" value="Prot_inh_cystat_CS"/>
</dbReference>
<reference evidence="3 4" key="1">
    <citation type="submission" date="2019-03" db="EMBL/GenBank/DDBJ databases">
        <authorList>
            <person name="Gaulin E."/>
            <person name="Dumas B."/>
        </authorList>
    </citation>
    <scope>NUCLEOTIDE SEQUENCE [LARGE SCALE GENOMIC DNA]</scope>
    <source>
        <strain evidence="3">CBS 568.67</strain>
    </source>
</reference>